<protein>
    <submittedName>
        <fullName evidence="3">Uncharacterized protein</fullName>
    </submittedName>
</protein>
<feature type="compositionally biased region" description="Basic residues" evidence="1">
    <location>
        <begin position="43"/>
        <end position="54"/>
    </location>
</feature>
<evidence type="ECO:0000313" key="3">
    <source>
        <dbReference type="EMBL" id="GAA0944357.1"/>
    </source>
</evidence>
<sequence length="63" mass="6867">MIQETLHTLAAWVLGMSLSVLPWMAHALASDRRERVRAQAVRRAGHTAALRRRGPGSPPRGAA</sequence>
<keyword evidence="2" id="KW-1133">Transmembrane helix</keyword>
<dbReference type="EMBL" id="BAAAHH010000005">
    <property type="protein sequence ID" value="GAA0944357.1"/>
    <property type="molecule type" value="Genomic_DNA"/>
</dbReference>
<comment type="caution">
    <text evidence="3">The sequence shown here is derived from an EMBL/GenBank/DDBJ whole genome shotgun (WGS) entry which is preliminary data.</text>
</comment>
<keyword evidence="2" id="KW-0812">Transmembrane</keyword>
<organism evidence="3 4">
    <name type="scientific">Actinocorallia libanotica</name>
    <dbReference type="NCBI Taxonomy" id="46162"/>
    <lineage>
        <taxon>Bacteria</taxon>
        <taxon>Bacillati</taxon>
        <taxon>Actinomycetota</taxon>
        <taxon>Actinomycetes</taxon>
        <taxon>Streptosporangiales</taxon>
        <taxon>Thermomonosporaceae</taxon>
        <taxon>Actinocorallia</taxon>
    </lineage>
</organism>
<dbReference type="Proteomes" id="UP001500665">
    <property type="component" value="Unassembled WGS sequence"/>
</dbReference>
<evidence type="ECO:0000256" key="2">
    <source>
        <dbReference type="SAM" id="Phobius"/>
    </source>
</evidence>
<reference evidence="3 4" key="1">
    <citation type="journal article" date="2019" name="Int. J. Syst. Evol. Microbiol.">
        <title>The Global Catalogue of Microorganisms (GCM) 10K type strain sequencing project: providing services to taxonomists for standard genome sequencing and annotation.</title>
        <authorList>
            <consortium name="The Broad Institute Genomics Platform"/>
            <consortium name="The Broad Institute Genome Sequencing Center for Infectious Disease"/>
            <person name="Wu L."/>
            <person name="Ma J."/>
        </authorList>
    </citation>
    <scope>NUCLEOTIDE SEQUENCE [LARGE SCALE GENOMIC DNA]</scope>
    <source>
        <strain evidence="3 4">JCM 10696</strain>
    </source>
</reference>
<dbReference type="RefSeq" id="WP_344238597.1">
    <property type="nucleotide sequence ID" value="NZ_BAAAHH010000005.1"/>
</dbReference>
<evidence type="ECO:0000313" key="4">
    <source>
        <dbReference type="Proteomes" id="UP001500665"/>
    </source>
</evidence>
<keyword evidence="4" id="KW-1185">Reference proteome</keyword>
<keyword evidence="2" id="KW-0472">Membrane</keyword>
<feature type="transmembrane region" description="Helical" evidence="2">
    <location>
        <begin position="6"/>
        <end position="29"/>
    </location>
</feature>
<evidence type="ECO:0000256" key="1">
    <source>
        <dbReference type="SAM" id="MobiDB-lite"/>
    </source>
</evidence>
<feature type="region of interest" description="Disordered" evidence="1">
    <location>
        <begin position="42"/>
        <end position="63"/>
    </location>
</feature>
<accession>A0ABN1QMF0</accession>
<name>A0ABN1QMF0_9ACTN</name>
<proteinExistence type="predicted"/>
<gene>
    <name evidence="3" type="ORF">GCM10009550_17210</name>
</gene>